<keyword evidence="2" id="KW-1185">Reference proteome</keyword>
<dbReference type="Proteomes" id="UP000823941">
    <property type="component" value="Chromosome 14"/>
</dbReference>
<evidence type="ECO:0000313" key="2">
    <source>
        <dbReference type="Proteomes" id="UP000823941"/>
    </source>
</evidence>
<dbReference type="EMBL" id="JAHIBW010000014">
    <property type="protein sequence ID" value="KAG7304800.1"/>
    <property type="molecule type" value="Genomic_DNA"/>
</dbReference>
<proteinExistence type="predicted"/>
<gene>
    <name evidence="1" type="ORF">JYU34_010166</name>
</gene>
<reference evidence="1 2" key="1">
    <citation type="submission" date="2021-06" db="EMBL/GenBank/DDBJ databases">
        <title>A haploid diamondback moth (Plutella xylostella L.) genome assembly resolves 31 chromosomes and identifies a diamide resistance mutation.</title>
        <authorList>
            <person name="Ward C.M."/>
            <person name="Perry K.D."/>
            <person name="Baker G."/>
            <person name="Powis K."/>
            <person name="Heckel D.G."/>
            <person name="Baxter S.W."/>
        </authorList>
    </citation>
    <scope>NUCLEOTIDE SEQUENCE [LARGE SCALE GENOMIC DNA]</scope>
    <source>
        <strain evidence="1 2">LV</strain>
        <tissue evidence="1">Single pupa</tissue>
    </source>
</reference>
<organism evidence="1 2">
    <name type="scientific">Plutella xylostella</name>
    <name type="common">Diamondback moth</name>
    <name type="synonym">Plutella maculipennis</name>
    <dbReference type="NCBI Taxonomy" id="51655"/>
    <lineage>
        <taxon>Eukaryota</taxon>
        <taxon>Metazoa</taxon>
        <taxon>Ecdysozoa</taxon>
        <taxon>Arthropoda</taxon>
        <taxon>Hexapoda</taxon>
        <taxon>Insecta</taxon>
        <taxon>Pterygota</taxon>
        <taxon>Neoptera</taxon>
        <taxon>Endopterygota</taxon>
        <taxon>Lepidoptera</taxon>
        <taxon>Glossata</taxon>
        <taxon>Ditrysia</taxon>
        <taxon>Yponomeutoidea</taxon>
        <taxon>Plutellidae</taxon>
        <taxon>Plutella</taxon>
    </lineage>
</organism>
<evidence type="ECO:0000313" key="1">
    <source>
        <dbReference type="EMBL" id="KAG7304800.1"/>
    </source>
</evidence>
<protein>
    <submittedName>
        <fullName evidence="1">Uncharacterized protein</fullName>
    </submittedName>
</protein>
<sequence length="144" mass="16067">MQLTVCPYSLDRQTDRAVLTLLFRNYRLNTTVDYYRYHRVGKEPAITKTVGGTYFPALTTTTIFRGIDRLELQTADTTGYVDGLPVEVITPSAGVHPDPVVQRTFAVFLAGLLIAVEETLLTESPWAAATFIEHTICDFGIRPL</sequence>
<accession>A0ABQ7QJ42</accession>
<name>A0ABQ7QJ42_PLUXY</name>
<comment type="caution">
    <text evidence="1">The sequence shown here is derived from an EMBL/GenBank/DDBJ whole genome shotgun (WGS) entry which is preliminary data.</text>
</comment>